<protein>
    <submittedName>
        <fullName evidence="2">Uncharacterized protein</fullName>
    </submittedName>
</protein>
<dbReference type="EMBL" id="ANLA01000009">
    <property type="protein sequence ID" value="EMQ95186.1"/>
    <property type="molecule type" value="Genomic_DNA"/>
</dbReference>
<keyword evidence="3" id="KW-1185">Reference proteome</keyword>
<proteinExistence type="predicted"/>
<accession>M7MJD7</accession>
<dbReference type="AlphaFoldDB" id="M7MJD7"/>
<organism evidence="2 3">
    <name type="scientific">Xanthomarina gelatinilytica</name>
    <dbReference type="NCBI Taxonomy" id="1137281"/>
    <lineage>
        <taxon>Bacteria</taxon>
        <taxon>Pseudomonadati</taxon>
        <taxon>Bacteroidota</taxon>
        <taxon>Flavobacteriia</taxon>
        <taxon>Flavobacteriales</taxon>
        <taxon>Flavobacteriaceae</taxon>
        <taxon>Xanthomarina</taxon>
    </lineage>
</organism>
<dbReference type="eggNOG" id="COG3547">
    <property type="taxonomic scope" value="Bacteria"/>
</dbReference>
<name>M7MJD7_9FLAO</name>
<comment type="caution">
    <text evidence="2">The sequence shown here is derived from an EMBL/GenBank/DDBJ whole genome shotgun (WGS) entry which is preliminary data.</text>
</comment>
<sequence>MGNPSKIVVRSLKRSLRQLTKEMKTLEDTLLVLVKQSIKAFYAIVN</sequence>
<gene>
    <name evidence="2" type="ORF">D778_02707</name>
</gene>
<dbReference type="Proteomes" id="UP000012024">
    <property type="component" value="Unassembled WGS sequence"/>
</dbReference>
<evidence type="ECO:0000313" key="3">
    <source>
        <dbReference type="Proteomes" id="UP000012024"/>
    </source>
</evidence>
<reference evidence="2 3" key="1">
    <citation type="submission" date="2012-12" db="EMBL/GenBank/DDBJ databases">
        <title>Genome assembly of Formosa sp. AK20.</title>
        <authorList>
            <person name="Kumar R."/>
            <person name="Khatri I."/>
            <person name="Vaidya B."/>
            <person name="Subramanian S."/>
            <person name="Pinnaka A."/>
        </authorList>
    </citation>
    <scope>NUCLEOTIDE SEQUENCE [LARGE SCALE GENOMIC DNA]</scope>
    <source>
        <strain evidence="2 3">AK20</strain>
    </source>
</reference>
<evidence type="ECO:0000256" key="1">
    <source>
        <dbReference type="SAM" id="Coils"/>
    </source>
</evidence>
<feature type="coiled-coil region" evidence="1">
    <location>
        <begin position="9"/>
        <end position="36"/>
    </location>
</feature>
<evidence type="ECO:0000313" key="2">
    <source>
        <dbReference type="EMBL" id="EMQ95186.1"/>
    </source>
</evidence>
<keyword evidence="1" id="KW-0175">Coiled coil</keyword>
<dbReference type="PATRIC" id="fig|1137281.3.peg.1297"/>